<feature type="region of interest" description="Disordered" evidence="1">
    <location>
        <begin position="1"/>
        <end position="33"/>
    </location>
</feature>
<accession>A0A507CVR5</accession>
<name>A0A507CVR5_9FUNG</name>
<organism evidence="2 3">
    <name type="scientific">Synchytrium endobioticum</name>
    <dbReference type="NCBI Taxonomy" id="286115"/>
    <lineage>
        <taxon>Eukaryota</taxon>
        <taxon>Fungi</taxon>
        <taxon>Fungi incertae sedis</taxon>
        <taxon>Chytridiomycota</taxon>
        <taxon>Chytridiomycota incertae sedis</taxon>
        <taxon>Chytridiomycetes</taxon>
        <taxon>Synchytriales</taxon>
        <taxon>Synchytriaceae</taxon>
        <taxon>Synchytrium</taxon>
    </lineage>
</organism>
<protein>
    <submittedName>
        <fullName evidence="2">Uncharacterized protein</fullName>
    </submittedName>
</protein>
<sequence length="106" mass="11683">MAKANRAKSTAASSQAADMSPVDDMEVDNVEGNDGGNINIVGFYEAETDGAMDPCEKLAQLIQESHTSKKRKVPIRSTIHMMEKLSLDNKDEESNELDPSYLKMTF</sequence>
<dbReference type="EMBL" id="QEAN01000204">
    <property type="protein sequence ID" value="TPX43279.1"/>
    <property type="molecule type" value="Genomic_DNA"/>
</dbReference>
<evidence type="ECO:0000313" key="3">
    <source>
        <dbReference type="Proteomes" id="UP000317494"/>
    </source>
</evidence>
<evidence type="ECO:0000256" key="1">
    <source>
        <dbReference type="SAM" id="MobiDB-lite"/>
    </source>
</evidence>
<dbReference type="Proteomes" id="UP000317494">
    <property type="component" value="Unassembled WGS sequence"/>
</dbReference>
<dbReference type="AlphaFoldDB" id="A0A507CVR5"/>
<feature type="compositionally biased region" description="Acidic residues" evidence="1">
    <location>
        <begin position="21"/>
        <end position="31"/>
    </location>
</feature>
<feature type="compositionally biased region" description="Polar residues" evidence="1">
    <location>
        <begin position="7"/>
        <end position="17"/>
    </location>
</feature>
<gene>
    <name evidence="2" type="ORF">SeMB42_g04781</name>
</gene>
<keyword evidence="3" id="KW-1185">Reference proteome</keyword>
<feature type="region of interest" description="Disordered" evidence="1">
    <location>
        <begin position="87"/>
        <end position="106"/>
    </location>
</feature>
<reference evidence="2 3" key="1">
    <citation type="journal article" date="2019" name="Sci. Rep.">
        <title>Comparative genomics of chytrid fungi reveal insights into the obligate biotrophic and pathogenic lifestyle of Synchytrium endobioticum.</title>
        <authorList>
            <person name="van de Vossenberg B.T.L.H."/>
            <person name="Warris S."/>
            <person name="Nguyen H.D.T."/>
            <person name="van Gent-Pelzer M.P.E."/>
            <person name="Joly D.L."/>
            <person name="van de Geest H.C."/>
            <person name="Bonants P.J.M."/>
            <person name="Smith D.S."/>
            <person name="Levesque C.A."/>
            <person name="van der Lee T.A.J."/>
        </authorList>
    </citation>
    <scope>NUCLEOTIDE SEQUENCE [LARGE SCALE GENOMIC DNA]</scope>
    <source>
        <strain evidence="2 3">MB42</strain>
    </source>
</reference>
<proteinExistence type="predicted"/>
<dbReference type="VEuPathDB" id="FungiDB:SeMB42_g04781"/>
<comment type="caution">
    <text evidence="2">The sequence shown here is derived from an EMBL/GenBank/DDBJ whole genome shotgun (WGS) entry which is preliminary data.</text>
</comment>
<evidence type="ECO:0000313" key="2">
    <source>
        <dbReference type="EMBL" id="TPX43279.1"/>
    </source>
</evidence>